<reference evidence="1" key="1">
    <citation type="journal article" date="2023" name="Plant J.">
        <title>Genome sequences and population genomics provide insights into the demographic history, inbreeding, and mutation load of two 'living fossil' tree species of Dipteronia.</title>
        <authorList>
            <person name="Feng Y."/>
            <person name="Comes H.P."/>
            <person name="Chen J."/>
            <person name="Zhu S."/>
            <person name="Lu R."/>
            <person name="Zhang X."/>
            <person name="Li P."/>
            <person name="Qiu J."/>
            <person name="Olsen K.M."/>
            <person name="Qiu Y."/>
        </authorList>
    </citation>
    <scope>NUCLEOTIDE SEQUENCE</scope>
    <source>
        <strain evidence="1">KIB01</strain>
    </source>
</reference>
<organism evidence="1 2">
    <name type="scientific">Dipteronia dyeriana</name>
    <dbReference type="NCBI Taxonomy" id="168575"/>
    <lineage>
        <taxon>Eukaryota</taxon>
        <taxon>Viridiplantae</taxon>
        <taxon>Streptophyta</taxon>
        <taxon>Embryophyta</taxon>
        <taxon>Tracheophyta</taxon>
        <taxon>Spermatophyta</taxon>
        <taxon>Magnoliopsida</taxon>
        <taxon>eudicotyledons</taxon>
        <taxon>Gunneridae</taxon>
        <taxon>Pentapetalae</taxon>
        <taxon>rosids</taxon>
        <taxon>malvids</taxon>
        <taxon>Sapindales</taxon>
        <taxon>Sapindaceae</taxon>
        <taxon>Hippocastanoideae</taxon>
        <taxon>Acereae</taxon>
        <taxon>Dipteronia</taxon>
    </lineage>
</organism>
<protein>
    <submittedName>
        <fullName evidence="1">Uncharacterized protein</fullName>
    </submittedName>
</protein>
<accession>A0AAD9XFS5</accession>
<evidence type="ECO:0000313" key="2">
    <source>
        <dbReference type="Proteomes" id="UP001280121"/>
    </source>
</evidence>
<dbReference type="EMBL" id="JANJYI010000002">
    <property type="protein sequence ID" value="KAK2658726.1"/>
    <property type="molecule type" value="Genomic_DNA"/>
</dbReference>
<proteinExistence type="predicted"/>
<gene>
    <name evidence="1" type="ORF">Ddye_005259</name>
</gene>
<sequence length="154" mass="18242">MSFSKGHIDARIGIKAGSSWRFTRLYGNPTTSLRWDTWELIRRLRNVDNLLWFLGGDFNGTLRLDEKKGGSDKSILRWSREKIYRAEKELEELLDREELYWKQRSRVDWLLERDRNSKLFHAKASARKKKNIISMLVDDDGSIQTFEEGITYVV</sequence>
<keyword evidence="2" id="KW-1185">Reference proteome</keyword>
<comment type="caution">
    <text evidence="1">The sequence shown here is derived from an EMBL/GenBank/DDBJ whole genome shotgun (WGS) entry which is preliminary data.</text>
</comment>
<dbReference type="Proteomes" id="UP001280121">
    <property type="component" value="Unassembled WGS sequence"/>
</dbReference>
<dbReference type="InterPro" id="IPR036691">
    <property type="entry name" value="Endo/exonu/phosph_ase_sf"/>
</dbReference>
<dbReference type="AlphaFoldDB" id="A0AAD9XFS5"/>
<evidence type="ECO:0000313" key="1">
    <source>
        <dbReference type="EMBL" id="KAK2658726.1"/>
    </source>
</evidence>
<name>A0AAD9XFS5_9ROSI</name>
<dbReference type="SUPFAM" id="SSF56219">
    <property type="entry name" value="DNase I-like"/>
    <property type="match status" value="1"/>
</dbReference>